<gene>
    <name evidence="2" type="ORF">L596_023214</name>
</gene>
<reference evidence="2 3" key="2">
    <citation type="journal article" date="2019" name="G3 (Bethesda)">
        <title>Hybrid Assembly of the Genome of the Entomopathogenic Nematode Steinernema carpocapsae Identifies the X-Chromosome.</title>
        <authorList>
            <person name="Serra L."/>
            <person name="Macchietto M."/>
            <person name="Macias-Munoz A."/>
            <person name="McGill C.J."/>
            <person name="Rodriguez I.M."/>
            <person name="Rodriguez B."/>
            <person name="Murad R."/>
            <person name="Mortazavi A."/>
        </authorList>
    </citation>
    <scope>NUCLEOTIDE SEQUENCE [LARGE SCALE GENOMIC DNA]</scope>
    <source>
        <strain evidence="2 3">ALL</strain>
    </source>
</reference>
<dbReference type="OrthoDB" id="10409185at2759"/>
<protein>
    <submittedName>
        <fullName evidence="2">Uncharacterized protein</fullName>
    </submittedName>
</protein>
<name>A0A4U5MCY9_STECR</name>
<feature type="signal peptide" evidence="1">
    <location>
        <begin position="1"/>
        <end position="22"/>
    </location>
</feature>
<sequence length="88" mass="10062">MAFSRPISCLFVLLSLVLLVIAQYPYNYDTQSGTSRVVNGVMDGIDMVLLRFIDIGRKSSLSLQSWGEQIGFLPHHQNNFLGYYNFRK</sequence>
<comment type="caution">
    <text evidence="2">The sequence shown here is derived from an EMBL/GenBank/DDBJ whole genome shotgun (WGS) entry which is preliminary data.</text>
</comment>
<proteinExistence type="predicted"/>
<evidence type="ECO:0000313" key="2">
    <source>
        <dbReference type="EMBL" id="TKR66997.1"/>
    </source>
</evidence>
<evidence type="ECO:0000256" key="1">
    <source>
        <dbReference type="SAM" id="SignalP"/>
    </source>
</evidence>
<accession>A0A4U5MCY9</accession>
<keyword evidence="3" id="KW-1185">Reference proteome</keyword>
<dbReference type="AlphaFoldDB" id="A0A4U5MCY9"/>
<evidence type="ECO:0000313" key="3">
    <source>
        <dbReference type="Proteomes" id="UP000298663"/>
    </source>
</evidence>
<dbReference type="EMBL" id="AZBU02000008">
    <property type="protein sequence ID" value="TKR66997.1"/>
    <property type="molecule type" value="Genomic_DNA"/>
</dbReference>
<dbReference type="Proteomes" id="UP000298663">
    <property type="component" value="Unassembled WGS sequence"/>
</dbReference>
<reference evidence="2 3" key="1">
    <citation type="journal article" date="2015" name="Genome Biol.">
        <title>Comparative genomics of Steinernema reveals deeply conserved gene regulatory networks.</title>
        <authorList>
            <person name="Dillman A.R."/>
            <person name="Macchietto M."/>
            <person name="Porter C.F."/>
            <person name="Rogers A."/>
            <person name="Williams B."/>
            <person name="Antoshechkin I."/>
            <person name="Lee M.M."/>
            <person name="Goodwin Z."/>
            <person name="Lu X."/>
            <person name="Lewis E.E."/>
            <person name="Goodrich-Blair H."/>
            <person name="Stock S.P."/>
            <person name="Adams B.J."/>
            <person name="Sternberg P.W."/>
            <person name="Mortazavi A."/>
        </authorList>
    </citation>
    <scope>NUCLEOTIDE SEQUENCE [LARGE SCALE GENOMIC DNA]</scope>
    <source>
        <strain evidence="2 3">ALL</strain>
    </source>
</reference>
<feature type="chain" id="PRO_5020922238" evidence="1">
    <location>
        <begin position="23"/>
        <end position="88"/>
    </location>
</feature>
<organism evidence="2 3">
    <name type="scientific">Steinernema carpocapsae</name>
    <name type="common">Entomopathogenic nematode</name>
    <dbReference type="NCBI Taxonomy" id="34508"/>
    <lineage>
        <taxon>Eukaryota</taxon>
        <taxon>Metazoa</taxon>
        <taxon>Ecdysozoa</taxon>
        <taxon>Nematoda</taxon>
        <taxon>Chromadorea</taxon>
        <taxon>Rhabditida</taxon>
        <taxon>Tylenchina</taxon>
        <taxon>Panagrolaimomorpha</taxon>
        <taxon>Strongyloidoidea</taxon>
        <taxon>Steinernematidae</taxon>
        <taxon>Steinernema</taxon>
    </lineage>
</organism>
<keyword evidence="1" id="KW-0732">Signal</keyword>